<dbReference type="GeneID" id="78230955"/>
<dbReference type="OrthoDB" id="2081999at2"/>
<dbReference type="InterPro" id="IPR036388">
    <property type="entry name" value="WH-like_DNA-bd_sf"/>
</dbReference>
<dbReference type="eggNOG" id="COG5301">
    <property type="taxonomic scope" value="Bacteria"/>
</dbReference>
<dbReference type="Proteomes" id="UP000003157">
    <property type="component" value="Unassembled WGS sequence"/>
</dbReference>
<dbReference type="Pfam" id="PF13884">
    <property type="entry name" value="Peptidase_S74"/>
    <property type="match status" value="1"/>
</dbReference>
<gene>
    <name evidence="2" type="ORF">HMPREF9488_01322</name>
</gene>
<accession>E7G984</accession>
<dbReference type="STRING" id="100884.GCA_000269565_03165"/>
<organism evidence="2 3">
    <name type="scientific">Coprobacillus cateniformis</name>
    <dbReference type="NCBI Taxonomy" id="100884"/>
    <lineage>
        <taxon>Bacteria</taxon>
        <taxon>Bacillati</taxon>
        <taxon>Bacillota</taxon>
        <taxon>Erysipelotrichia</taxon>
        <taxon>Erysipelotrichales</taxon>
        <taxon>Coprobacillaceae</taxon>
        <taxon>Coprobacillus</taxon>
    </lineage>
</organism>
<proteinExistence type="predicted"/>
<dbReference type="AlphaFoldDB" id="E7G984"/>
<dbReference type="InterPro" id="IPR030392">
    <property type="entry name" value="S74_ICA"/>
</dbReference>
<dbReference type="HOGENOM" id="CLU_741260_0_0_9"/>
<sequence>MSYKFKYGNTEIEVPKKSESLCYQYDLGNNVNLNSLTMEGYYHQAINANASTALNYPIAEAGLLTVIKRGYIYQTYHTYCNSGFWYRSQYNGSWYPWKKSADTNLLTWNNMSGKPTSYTPTNHNHAYATWLGAQYASGGDWLGFYSAYGGSRRGYLQHTASSFYILSETGNIILSPKTDVLCNANLILGNVNFISGRTTSGASVGMLVRGDDNNVYVGYYNNGTIIRGSFCKLGSASGATITSDRNLKKNITPLNDYELFFSKLKPVSFVYDITHHKRTHLGFISQDVEKALKESSLNNEKFSGLCIDKISNCQIYDEDSDERILLNKGIKEIYSLRYEEFIALNTHMIQKQQTEIDSLKKEIQELKEMILSL</sequence>
<protein>
    <recommendedName>
        <fullName evidence="1">Peptidase S74 domain-containing protein</fullName>
    </recommendedName>
</protein>
<dbReference type="Gene3D" id="1.10.10.10">
    <property type="entry name" value="Winged helix-like DNA-binding domain superfamily/Winged helix DNA-binding domain"/>
    <property type="match status" value="1"/>
</dbReference>
<evidence type="ECO:0000259" key="1">
    <source>
        <dbReference type="PROSITE" id="PS51688"/>
    </source>
</evidence>
<reference evidence="2 3" key="1">
    <citation type="submission" date="2010-12" db="EMBL/GenBank/DDBJ databases">
        <title>The Genome Sequence of Coprobacillus sp. strain 29_1.</title>
        <authorList>
            <consortium name="The Broad Institute Genome Sequencing Platform"/>
            <person name="Earl A."/>
            <person name="Ward D."/>
            <person name="Feldgarden M."/>
            <person name="Gevers D."/>
            <person name="Daigneault M."/>
            <person name="Sibley C.D."/>
            <person name="White A."/>
            <person name="Strauss J."/>
            <person name="Allen-Vercoe E."/>
            <person name="Young S.K."/>
            <person name="Zeng Q."/>
            <person name="Gargeya S."/>
            <person name="Fitzgerald M."/>
            <person name="Haas B."/>
            <person name="Abouelleil A."/>
            <person name="Alvarado L."/>
            <person name="Arachchi H.M."/>
            <person name="Berlin A."/>
            <person name="Brown A."/>
            <person name="Chapman S.B."/>
            <person name="Chen Z."/>
            <person name="Dunbar C."/>
            <person name="Freedman E."/>
            <person name="Gearin G."/>
            <person name="Gellesch M."/>
            <person name="Goldberg J."/>
            <person name="Griggs A."/>
            <person name="Gujja S."/>
            <person name="Heilman E."/>
            <person name="Heiman D."/>
            <person name="Howarth C."/>
            <person name="Larson L."/>
            <person name="Lui A."/>
            <person name="MacDonald P.J.P."/>
            <person name="Mehta T."/>
            <person name="Montmayeur A."/>
            <person name="Murphy C."/>
            <person name="Neiman D."/>
            <person name="Pearson M."/>
            <person name="Priest M."/>
            <person name="Roberts A."/>
            <person name="Saif S."/>
            <person name="Shea T."/>
            <person name="Shenoy N."/>
            <person name="Sisk P."/>
            <person name="Stolte C."/>
            <person name="Sykes S."/>
            <person name="White J."/>
            <person name="Yandava C."/>
            <person name="Nusbaum C."/>
            <person name="Birren B."/>
        </authorList>
    </citation>
    <scope>NUCLEOTIDE SEQUENCE [LARGE SCALE GENOMIC DNA]</scope>
    <source>
        <strain evidence="2 3">29_1</strain>
    </source>
</reference>
<dbReference type="EMBL" id="ADKX01000024">
    <property type="protein sequence ID" value="EFW05374.1"/>
    <property type="molecule type" value="Genomic_DNA"/>
</dbReference>
<dbReference type="RefSeq" id="WP_008788438.1">
    <property type="nucleotide sequence ID" value="NZ_AKCB01000002.1"/>
</dbReference>
<dbReference type="PROSITE" id="PS51688">
    <property type="entry name" value="ICA"/>
    <property type="match status" value="1"/>
</dbReference>
<name>E7G984_9FIRM</name>
<evidence type="ECO:0000313" key="3">
    <source>
        <dbReference type="Proteomes" id="UP000003157"/>
    </source>
</evidence>
<feature type="domain" description="Peptidase S74" evidence="1">
    <location>
        <begin position="243"/>
        <end position="363"/>
    </location>
</feature>
<evidence type="ECO:0000313" key="2">
    <source>
        <dbReference type="EMBL" id="EFW05374.1"/>
    </source>
</evidence>
<comment type="caution">
    <text evidence="2">The sequence shown here is derived from an EMBL/GenBank/DDBJ whole genome shotgun (WGS) entry which is preliminary data.</text>
</comment>
<keyword evidence="3" id="KW-1185">Reference proteome</keyword>
<dbReference type="CDD" id="cd19958">
    <property type="entry name" value="pyocin_knob"/>
    <property type="match status" value="1"/>
</dbReference>